<dbReference type="InterPro" id="IPR022000">
    <property type="entry name" value="Min27-like_integrase_DNA_bind"/>
</dbReference>
<proteinExistence type="inferred from homology"/>
<evidence type="ECO:0000313" key="10">
    <source>
        <dbReference type="Proteomes" id="UP000501466"/>
    </source>
</evidence>
<sequence>MGNIRKKDNTGNLYFDFQHQKVRCREYTSLPDTKANRKKLEVIMERIEAEITLGSFEYAKYFPNSSMVKKIADIEAKQKPGYTKTPLFKAFALEWFSEMEPTWRASTAQSYLRYLNVRLIPHFGEMEVSQITKADILKYRSNVAKQSDGKLKPKTINKFIKCLNMVMNEAADRYNFTPPHLNIKPLKEEKVHIEPFSINEVNLILSSVRPDWRDYLLVRFFTGMRTGEIDGLKWENIDFERREILIRETFSMGRWEYTKNDGSQREIEMSSIVYNTLKERYDHRDPDIEMVFHANNGSPIHTPNFLRRVWTPLLAYLHLKYRKPYQTRHTAATLWLAAGENPNWIAKQMGHSTTNMLFSVYARYVPNLTRKDGSAMERMLASQVEGFHAPLNTKQTPENLSQNPDGINNQNGNDALENSPQAIAMESAFWDQFIQPTQTGRQS</sequence>
<evidence type="ECO:0000256" key="4">
    <source>
        <dbReference type="ARBA" id="ARBA00023172"/>
    </source>
</evidence>
<comment type="similarity">
    <text evidence="1">Belongs to the 'phage' integrase family.</text>
</comment>
<dbReference type="GO" id="GO:0006310">
    <property type="term" value="P:DNA recombination"/>
    <property type="evidence" value="ECO:0007669"/>
    <property type="project" value="UniProtKB-KW"/>
</dbReference>
<reference evidence="10" key="1">
    <citation type="submission" date="2019-11" db="EMBL/GenBank/DDBJ databases">
        <title>Isolation and characterization of two novel species in the genus Thiomicrorhabdus.</title>
        <authorList>
            <person name="Mochizuki J."/>
            <person name="Kojima H."/>
            <person name="Fukui M."/>
        </authorList>
    </citation>
    <scope>NUCLEOTIDE SEQUENCE [LARGE SCALE GENOMIC DNA]</scope>
    <source>
        <strain evidence="10">AkT22</strain>
    </source>
</reference>
<evidence type="ECO:0000256" key="5">
    <source>
        <dbReference type="PROSITE-ProRule" id="PRU01248"/>
    </source>
</evidence>
<dbReference type="InterPro" id="IPR004107">
    <property type="entry name" value="Integrase_SAM-like_N"/>
</dbReference>
<gene>
    <name evidence="9" type="ORF">THMIRHAT_22850</name>
</gene>
<accession>A0A6F8PQZ7</accession>
<feature type="domain" description="Core-binding (CB)" evidence="8">
    <location>
        <begin position="86"/>
        <end position="171"/>
    </location>
</feature>
<dbReference type="PANTHER" id="PTHR30629">
    <property type="entry name" value="PROPHAGE INTEGRASE"/>
    <property type="match status" value="1"/>
</dbReference>
<keyword evidence="2" id="KW-0229">DNA integration</keyword>
<dbReference type="InterPro" id="IPR013762">
    <property type="entry name" value="Integrase-like_cat_sf"/>
</dbReference>
<evidence type="ECO:0000313" key="9">
    <source>
        <dbReference type="EMBL" id="BBP44539.1"/>
    </source>
</evidence>
<dbReference type="PANTHER" id="PTHR30629:SF2">
    <property type="entry name" value="PROPHAGE INTEGRASE INTS-RELATED"/>
    <property type="match status" value="1"/>
</dbReference>
<dbReference type="Pfam" id="PF00589">
    <property type="entry name" value="Phage_integrase"/>
    <property type="match status" value="1"/>
</dbReference>
<evidence type="ECO:0000256" key="6">
    <source>
        <dbReference type="SAM" id="MobiDB-lite"/>
    </source>
</evidence>
<dbReference type="InterPro" id="IPR044068">
    <property type="entry name" value="CB"/>
</dbReference>
<evidence type="ECO:0000259" key="7">
    <source>
        <dbReference type="PROSITE" id="PS51898"/>
    </source>
</evidence>
<keyword evidence="3 5" id="KW-0238">DNA-binding</keyword>
<dbReference type="KEGG" id="tzo:THMIRHAT_22850"/>
<dbReference type="PROSITE" id="PS51900">
    <property type="entry name" value="CB"/>
    <property type="match status" value="1"/>
</dbReference>
<feature type="compositionally biased region" description="Polar residues" evidence="6">
    <location>
        <begin position="392"/>
        <end position="416"/>
    </location>
</feature>
<dbReference type="RefSeq" id="WP_173292250.1">
    <property type="nucleotide sequence ID" value="NZ_AP021888.1"/>
</dbReference>
<organism evidence="9 10">
    <name type="scientific">Thiosulfativibrio zosterae</name>
    <dbReference type="NCBI Taxonomy" id="2675053"/>
    <lineage>
        <taxon>Bacteria</taxon>
        <taxon>Pseudomonadati</taxon>
        <taxon>Pseudomonadota</taxon>
        <taxon>Gammaproteobacteria</taxon>
        <taxon>Thiotrichales</taxon>
        <taxon>Piscirickettsiaceae</taxon>
        <taxon>Thiosulfativibrio</taxon>
    </lineage>
</organism>
<dbReference type="Pfam" id="PF14659">
    <property type="entry name" value="Phage_int_SAM_3"/>
    <property type="match status" value="1"/>
</dbReference>
<dbReference type="InterPro" id="IPR050808">
    <property type="entry name" value="Phage_Integrase"/>
</dbReference>
<evidence type="ECO:0000256" key="3">
    <source>
        <dbReference type="ARBA" id="ARBA00023125"/>
    </source>
</evidence>
<keyword evidence="10" id="KW-1185">Reference proteome</keyword>
<dbReference type="Pfam" id="PF12167">
    <property type="entry name" value="Arm-DNA-bind_2"/>
    <property type="match status" value="1"/>
</dbReference>
<feature type="domain" description="Tyr recombinase" evidence="7">
    <location>
        <begin position="191"/>
        <end position="376"/>
    </location>
</feature>
<dbReference type="InterPro" id="IPR010998">
    <property type="entry name" value="Integrase_recombinase_N"/>
</dbReference>
<feature type="region of interest" description="Disordered" evidence="6">
    <location>
        <begin position="391"/>
        <end position="416"/>
    </location>
</feature>
<evidence type="ECO:0000256" key="1">
    <source>
        <dbReference type="ARBA" id="ARBA00008857"/>
    </source>
</evidence>
<protein>
    <submittedName>
        <fullName evidence="9">Integrase</fullName>
    </submittedName>
</protein>
<dbReference type="Gene3D" id="1.10.150.130">
    <property type="match status" value="1"/>
</dbReference>
<dbReference type="InterPro" id="IPR011010">
    <property type="entry name" value="DNA_brk_join_enz"/>
</dbReference>
<dbReference type="SUPFAM" id="SSF56349">
    <property type="entry name" value="DNA breaking-rejoining enzymes"/>
    <property type="match status" value="1"/>
</dbReference>
<evidence type="ECO:0000256" key="2">
    <source>
        <dbReference type="ARBA" id="ARBA00022908"/>
    </source>
</evidence>
<dbReference type="Gene3D" id="1.10.443.10">
    <property type="entry name" value="Intergrase catalytic core"/>
    <property type="match status" value="1"/>
</dbReference>
<dbReference type="EMBL" id="AP021888">
    <property type="protein sequence ID" value="BBP44539.1"/>
    <property type="molecule type" value="Genomic_DNA"/>
</dbReference>
<dbReference type="AlphaFoldDB" id="A0A6F8PQZ7"/>
<name>A0A6F8PQZ7_9GAMM</name>
<evidence type="ECO:0000259" key="8">
    <source>
        <dbReference type="PROSITE" id="PS51900"/>
    </source>
</evidence>
<dbReference type="PROSITE" id="PS51898">
    <property type="entry name" value="TYR_RECOMBINASE"/>
    <property type="match status" value="1"/>
</dbReference>
<dbReference type="Proteomes" id="UP000501466">
    <property type="component" value="Chromosome"/>
</dbReference>
<dbReference type="InterPro" id="IPR002104">
    <property type="entry name" value="Integrase_catalytic"/>
</dbReference>
<dbReference type="CDD" id="cd01189">
    <property type="entry name" value="INT_ICEBs1_C_like"/>
    <property type="match status" value="1"/>
</dbReference>
<dbReference type="GO" id="GO:0003677">
    <property type="term" value="F:DNA binding"/>
    <property type="evidence" value="ECO:0007669"/>
    <property type="project" value="UniProtKB-UniRule"/>
</dbReference>
<keyword evidence="4" id="KW-0233">DNA recombination</keyword>
<dbReference type="GO" id="GO:0015074">
    <property type="term" value="P:DNA integration"/>
    <property type="evidence" value="ECO:0007669"/>
    <property type="project" value="UniProtKB-KW"/>
</dbReference>